<comment type="caution">
    <text evidence="1">The sequence shown here is derived from an EMBL/GenBank/DDBJ whole genome shotgun (WGS) entry which is preliminary data.</text>
</comment>
<evidence type="ECO:0000313" key="2">
    <source>
        <dbReference type="Proteomes" id="UP000805193"/>
    </source>
</evidence>
<dbReference type="Proteomes" id="UP000805193">
    <property type="component" value="Unassembled WGS sequence"/>
</dbReference>
<organism evidence="1 2">
    <name type="scientific">Ixodes persulcatus</name>
    <name type="common">Taiga tick</name>
    <dbReference type="NCBI Taxonomy" id="34615"/>
    <lineage>
        <taxon>Eukaryota</taxon>
        <taxon>Metazoa</taxon>
        <taxon>Ecdysozoa</taxon>
        <taxon>Arthropoda</taxon>
        <taxon>Chelicerata</taxon>
        <taxon>Arachnida</taxon>
        <taxon>Acari</taxon>
        <taxon>Parasitiformes</taxon>
        <taxon>Ixodida</taxon>
        <taxon>Ixodoidea</taxon>
        <taxon>Ixodidae</taxon>
        <taxon>Ixodinae</taxon>
        <taxon>Ixodes</taxon>
    </lineage>
</organism>
<accession>A0AC60PAQ1</accession>
<name>A0AC60PAQ1_IXOPE</name>
<reference evidence="1 2" key="1">
    <citation type="journal article" date="2020" name="Cell">
        <title>Large-Scale Comparative Analyses of Tick Genomes Elucidate Their Genetic Diversity and Vector Capacities.</title>
        <authorList>
            <consortium name="Tick Genome and Microbiome Consortium (TIGMIC)"/>
            <person name="Jia N."/>
            <person name="Wang J."/>
            <person name="Shi W."/>
            <person name="Du L."/>
            <person name="Sun Y."/>
            <person name="Zhan W."/>
            <person name="Jiang J.F."/>
            <person name="Wang Q."/>
            <person name="Zhang B."/>
            <person name="Ji P."/>
            <person name="Bell-Sakyi L."/>
            <person name="Cui X.M."/>
            <person name="Yuan T.T."/>
            <person name="Jiang B.G."/>
            <person name="Yang W.F."/>
            <person name="Lam T.T."/>
            <person name="Chang Q.C."/>
            <person name="Ding S.J."/>
            <person name="Wang X.J."/>
            <person name="Zhu J.G."/>
            <person name="Ruan X.D."/>
            <person name="Zhao L."/>
            <person name="Wei J.T."/>
            <person name="Ye R.Z."/>
            <person name="Que T.C."/>
            <person name="Du C.H."/>
            <person name="Zhou Y.H."/>
            <person name="Cheng J.X."/>
            <person name="Dai P.F."/>
            <person name="Guo W.B."/>
            <person name="Han X.H."/>
            <person name="Huang E.J."/>
            <person name="Li L.F."/>
            <person name="Wei W."/>
            <person name="Gao Y.C."/>
            <person name="Liu J.Z."/>
            <person name="Shao H.Z."/>
            <person name="Wang X."/>
            <person name="Wang C.C."/>
            <person name="Yang T.C."/>
            <person name="Huo Q.B."/>
            <person name="Li W."/>
            <person name="Chen H.Y."/>
            <person name="Chen S.E."/>
            <person name="Zhou L.G."/>
            <person name="Ni X.B."/>
            <person name="Tian J.H."/>
            <person name="Sheng Y."/>
            <person name="Liu T."/>
            <person name="Pan Y.S."/>
            <person name="Xia L.Y."/>
            <person name="Li J."/>
            <person name="Zhao F."/>
            <person name="Cao W.C."/>
        </authorList>
    </citation>
    <scope>NUCLEOTIDE SEQUENCE [LARGE SCALE GENOMIC DNA]</scope>
    <source>
        <strain evidence="1">Iper-2018</strain>
    </source>
</reference>
<evidence type="ECO:0000313" key="1">
    <source>
        <dbReference type="EMBL" id="KAG0416601.1"/>
    </source>
</evidence>
<sequence length="76" mass="8404">MNGVEDANAWQPGNTDQVVQLVLPPLCRWSNPPCHQSRLVCRLLLSHDLGLWADRVCSAAVKLAPMNGFCYKGRKG</sequence>
<gene>
    <name evidence="1" type="ORF">HPB47_006286</name>
</gene>
<proteinExistence type="predicted"/>
<dbReference type="EMBL" id="JABSTQ010010937">
    <property type="protein sequence ID" value="KAG0416601.1"/>
    <property type="molecule type" value="Genomic_DNA"/>
</dbReference>
<keyword evidence="2" id="KW-1185">Reference proteome</keyword>
<protein>
    <submittedName>
        <fullName evidence="1">Uncharacterized protein</fullName>
    </submittedName>
</protein>